<protein>
    <submittedName>
        <fullName evidence="2">HET-domain-containing protein</fullName>
    </submittedName>
</protein>
<evidence type="ECO:0000259" key="1">
    <source>
        <dbReference type="Pfam" id="PF06985"/>
    </source>
</evidence>
<feature type="non-terminal residue" evidence="2">
    <location>
        <position position="1"/>
    </location>
</feature>
<accession>A0A2J6S281</accession>
<dbReference type="Proteomes" id="UP000235786">
    <property type="component" value="Unassembled WGS sequence"/>
</dbReference>
<dbReference type="InterPro" id="IPR052895">
    <property type="entry name" value="HetReg/Transcr_Mod"/>
</dbReference>
<evidence type="ECO:0000313" key="2">
    <source>
        <dbReference type="EMBL" id="PMD44876.1"/>
    </source>
</evidence>
<dbReference type="STRING" id="1149755.A0A2J6S281"/>
<keyword evidence="3" id="KW-1185">Reference proteome</keyword>
<dbReference type="Pfam" id="PF06985">
    <property type="entry name" value="HET"/>
    <property type="match status" value="1"/>
</dbReference>
<dbReference type="AlphaFoldDB" id="A0A2J6S281"/>
<gene>
    <name evidence="2" type="ORF">L207DRAFT_507801</name>
</gene>
<sequence>MTFKAQPYFVYEGLERSPDSFRLCKLHPAETDAPVQCGLVNDRISAQKGIYSALSYTWGEASESGWIQLNGKPFVVQPNLLQALKAVRRLDTEILLWVDAICINQAEVPERNHQVSIMGNIYRNAKCVLAWLGPAANDSDAYFEYLSYLEAGADMTRNVQIKLSAARAVSFLNKRSYWRRAWIKQELILAKEIAVYCGSRSSHSSSFFWEASMFTLDEVDGYEDYISSISTHRYDVLDGQRETLEELLYRYSNSECSDLRDRVFSLLAMASDCEGLESTLVDYNLSIPALFFSLIARFEPLDVASFSAILQDTLSVRRVQLMKYWDAVATDSHLMASSPMEERSFNYIRKVVSYGKSWESSFWNEASLSNPQVPEFIVQSYLAAQRPEFLHQKDKLFQIEGTKLCLQFKHTLFGLHFVDVLVNKENAKDHESDILCFFDLPLTGEQKEQMWKSMQLPANMLEKDDEHLLDHGMITEWKEKTTKNYGAEVAEPDIEMICCILQQFDREYFIMSRLCLVDCRYVVSSLYGYSLLRPSDVCMRGEDFVVGDTD</sequence>
<dbReference type="OrthoDB" id="3600004at2759"/>
<dbReference type="EMBL" id="KZ613940">
    <property type="protein sequence ID" value="PMD44876.1"/>
    <property type="molecule type" value="Genomic_DNA"/>
</dbReference>
<feature type="domain" description="Heterokaryon incompatibility" evidence="1">
    <location>
        <begin position="51"/>
        <end position="186"/>
    </location>
</feature>
<dbReference type="InterPro" id="IPR010730">
    <property type="entry name" value="HET"/>
</dbReference>
<name>A0A2J6S281_HYAVF</name>
<dbReference type="PANTHER" id="PTHR24148">
    <property type="entry name" value="ANKYRIN REPEAT DOMAIN-CONTAINING PROTEIN 39 HOMOLOG-RELATED"/>
    <property type="match status" value="1"/>
</dbReference>
<reference evidence="2 3" key="1">
    <citation type="submission" date="2016-04" db="EMBL/GenBank/DDBJ databases">
        <title>A degradative enzymes factory behind the ericoid mycorrhizal symbiosis.</title>
        <authorList>
            <consortium name="DOE Joint Genome Institute"/>
            <person name="Martino E."/>
            <person name="Morin E."/>
            <person name="Grelet G."/>
            <person name="Kuo A."/>
            <person name="Kohler A."/>
            <person name="Daghino S."/>
            <person name="Barry K."/>
            <person name="Choi C."/>
            <person name="Cichocki N."/>
            <person name="Clum A."/>
            <person name="Copeland A."/>
            <person name="Hainaut M."/>
            <person name="Haridas S."/>
            <person name="Labutti K."/>
            <person name="Lindquist E."/>
            <person name="Lipzen A."/>
            <person name="Khouja H.-R."/>
            <person name="Murat C."/>
            <person name="Ohm R."/>
            <person name="Olson A."/>
            <person name="Spatafora J."/>
            <person name="Veneault-Fourrey C."/>
            <person name="Henrissat B."/>
            <person name="Grigoriev I."/>
            <person name="Martin F."/>
            <person name="Perotto S."/>
        </authorList>
    </citation>
    <scope>NUCLEOTIDE SEQUENCE [LARGE SCALE GENOMIC DNA]</scope>
    <source>
        <strain evidence="2 3">F</strain>
    </source>
</reference>
<dbReference type="PANTHER" id="PTHR24148:SF73">
    <property type="entry name" value="HET DOMAIN PROTEIN (AFU_ORTHOLOGUE AFUA_8G01020)"/>
    <property type="match status" value="1"/>
</dbReference>
<organism evidence="2 3">
    <name type="scientific">Hyaloscypha variabilis (strain UAMH 11265 / GT02V1 / F)</name>
    <name type="common">Meliniomyces variabilis</name>
    <dbReference type="NCBI Taxonomy" id="1149755"/>
    <lineage>
        <taxon>Eukaryota</taxon>
        <taxon>Fungi</taxon>
        <taxon>Dikarya</taxon>
        <taxon>Ascomycota</taxon>
        <taxon>Pezizomycotina</taxon>
        <taxon>Leotiomycetes</taxon>
        <taxon>Helotiales</taxon>
        <taxon>Hyaloscyphaceae</taxon>
        <taxon>Hyaloscypha</taxon>
        <taxon>Hyaloscypha variabilis</taxon>
    </lineage>
</organism>
<evidence type="ECO:0000313" key="3">
    <source>
        <dbReference type="Proteomes" id="UP000235786"/>
    </source>
</evidence>
<proteinExistence type="predicted"/>